<dbReference type="Pfam" id="PF00176">
    <property type="entry name" value="SNF2-rel_dom"/>
    <property type="match status" value="1"/>
</dbReference>
<keyword evidence="2" id="KW-0067">ATP-binding</keyword>
<comment type="similarity">
    <text evidence="1">Belongs to the SNF2/RAD54 helicase family.</text>
</comment>
<dbReference type="GO" id="GO:0015616">
    <property type="term" value="F:DNA translocase activity"/>
    <property type="evidence" value="ECO:0007669"/>
    <property type="project" value="TreeGrafter"/>
</dbReference>
<comment type="caution">
    <text evidence="4">The sequence shown here is derived from an EMBL/GenBank/DDBJ whole genome shotgun (WGS) entry which is preliminary data.</text>
</comment>
<dbReference type="InterPro" id="IPR038718">
    <property type="entry name" value="SNF2-like_sf"/>
</dbReference>
<evidence type="ECO:0000259" key="3">
    <source>
        <dbReference type="PROSITE" id="PS51192"/>
    </source>
</evidence>
<name>A0A834ANA6_9CHIR</name>
<evidence type="ECO:0000313" key="4">
    <source>
        <dbReference type="EMBL" id="KAF6114542.1"/>
    </source>
</evidence>
<dbReference type="InterPro" id="IPR014001">
    <property type="entry name" value="Helicase_ATP-bd"/>
</dbReference>
<dbReference type="InterPro" id="IPR000330">
    <property type="entry name" value="SNF2_N"/>
</dbReference>
<dbReference type="Gene3D" id="3.40.50.10810">
    <property type="entry name" value="Tandem AAA-ATPase domain"/>
    <property type="match status" value="1"/>
</dbReference>
<reference evidence="4 5" key="1">
    <citation type="journal article" date="2020" name="Nature">
        <title>Six reference-quality genomes reveal evolution of bat adaptations.</title>
        <authorList>
            <person name="Jebb D."/>
            <person name="Huang Z."/>
            <person name="Pippel M."/>
            <person name="Hughes G.M."/>
            <person name="Lavrichenko K."/>
            <person name="Devanna P."/>
            <person name="Winkler S."/>
            <person name="Jermiin L.S."/>
            <person name="Skirmuntt E.C."/>
            <person name="Katzourakis A."/>
            <person name="Burkitt-Gray L."/>
            <person name="Ray D.A."/>
            <person name="Sullivan K.A.M."/>
            <person name="Roscito J.G."/>
            <person name="Kirilenko B.M."/>
            <person name="Davalos L.M."/>
            <person name="Corthals A.P."/>
            <person name="Power M.L."/>
            <person name="Jones G."/>
            <person name="Ransome R.D."/>
            <person name="Dechmann D.K.N."/>
            <person name="Locatelli A.G."/>
            <person name="Puechmaille S.J."/>
            <person name="Fedrigo O."/>
            <person name="Jarvis E.D."/>
            <person name="Hiller M."/>
            <person name="Vernes S.C."/>
            <person name="Myers E.W."/>
            <person name="Teeling E.C."/>
        </authorList>
    </citation>
    <scope>NUCLEOTIDE SEQUENCE [LARGE SCALE GENOMIC DNA]</scope>
    <source>
        <strain evidence="4">Bat1K_MPI-CBG_1</strain>
    </source>
</reference>
<dbReference type="SUPFAM" id="SSF52540">
    <property type="entry name" value="P-loop containing nucleoside triphosphate hydrolases"/>
    <property type="match status" value="1"/>
</dbReference>
<feature type="domain" description="Helicase ATP-binding" evidence="3">
    <location>
        <begin position="53"/>
        <end position="165"/>
    </location>
</feature>
<evidence type="ECO:0000256" key="1">
    <source>
        <dbReference type="ARBA" id="ARBA00007025"/>
    </source>
</evidence>
<dbReference type="PANTHER" id="PTHR45629:SF7">
    <property type="entry name" value="DNA EXCISION REPAIR PROTEIN ERCC-6-RELATED"/>
    <property type="match status" value="1"/>
</dbReference>
<dbReference type="PROSITE" id="PS51192">
    <property type="entry name" value="HELICASE_ATP_BIND_1"/>
    <property type="match status" value="1"/>
</dbReference>
<dbReference type="InterPro" id="IPR027417">
    <property type="entry name" value="P-loop_NTPase"/>
</dbReference>
<sequence length="165" mass="19028">MSRIQKLQEALEELADHEDDEFTNVCNSGLLLYPELHDQLFEHQKEGITVLYSLYRDGRKGGILADDMGLGKTVQIITFLHGVFDASLINHVLLIMSTSLISTWLKDFDKWTPGMRVKTFHGPSKDERSRNFSWIHQRNGVIITTYQMLINNWQQLSTSNGQEFL</sequence>
<accession>A0A834ANA6</accession>
<keyword evidence="2" id="KW-0347">Helicase</keyword>
<dbReference type="PANTHER" id="PTHR45629">
    <property type="entry name" value="SNF2/RAD54 FAMILY MEMBER"/>
    <property type="match status" value="1"/>
</dbReference>
<keyword evidence="2" id="KW-0547">Nucleotide-binding</keyword>
<dbReference type="EMBL" id="JABVXQ010000004">
    <property type="protein sequence ID" value="KAF6114542.1"/>
    <property type="molecule type" value="Genomic_DNA"/>
</dbReference>
<proteinExistence type="inferred from homology"/>
<dbReference type="GO" id="GO:0004386">
    <property type="term" value="F:helicase activity"/>
    <property type="evidence" value="ECO:0007669"/>
    <property type="project" value="UniProtKB-KW"/>
</dbReference>
<keyword evidence="2" id="KW-0378">Hydrolase</keyword>
<organism evidence="4 5">
    <name type="scientific">Phyllostomus discolor</name>
    <name type="common">pale spear-nosed bat</name>
    <dbReference type="NCBI Taxonomy" id="89673"/>
    <lineage>
        <taxon>Eukaryota</taxon>
        <taxon>Metazoa</taxon>
        <taxon>Chordata</taxon>
        <taxon>Craniata</taxon>
        <taxon>Vertebrata</taxon>
        <taxon>Euteleostomi</taxon>
        <taxon>Mammalia</taxon>
        <taxon>Eutheria</taxon>
        <taxon>Laurasiatheria</taxon>
        <taxon>Chiroptera</taxon>
        <taxon>Yangochiroptera</taxon>
        <taxon>Phyllostomidae</taxon>
        <taxon>Phyllostominae</taxon>
        <taxon>Phyllostomus</taxon>
    </lineage>
</organism>
<dbReference type="AlphaFoldDB" id="A0A834ANA6"/>
<evidence type="ECO:0000313" key="5">
    <source>
        <dbReference type="Proteomes" id="UP000664940"/>
    </source>
</evidence>
<protein>
    <recommendedName>
        <fullName evidence="3">Helicase ATP-binding domain-containing protein</fullName>
    </recommendedName>
</protein>
<dbReference type="GO" id="GO:0005524">
    <property type="term" value="F:ATP binding"/>
    <property type="evidence" value="ECO:0007669"/>
    <property type="project" value="InterPro"/>
</dbReference>
<dbReference type="Proteomes" id="UP000664940">
    <property type="component" value="Unassembled WGS sequence"/>
</dbReference>
<evidence type="ECO:0000256" key="2">
    <source>
        <dbReference type="ARBA" id="ARBA00022806"/>
    </source>
</evidence>
<dbReference type="InterPro" id="IPR050496">
    <property type="entry name" value="SNF2_RAD54_helicase_repair"/>
</dbReference>
<gene>
    <name evidence="4" type="ORF">HJG60_010519</name>
</gene>